<organism evidence="8 9">
    <name type="scientific">Candidatus Glassbacteria bacterium GWA2_58_10</name>
    <dbReference type="NCBI Taxonomy" id="1817865"/>
    <lineage>
        <taxon>Bacteria</taxon>
        <taxon>Candidatus Glassiibacteriota</taxon>
    </lineage>
</organism>
<dbReference type="PANTHER" id="PTHR30026">
    <property type="entry name" value="OUTER MEMBRANE PROTEIN TOLC"/>
    <property type="match status" value="1"/>
</dbReference>
<dbReference type="Pfam" id="PF02321">
    <property type="entry name" value="OEP"/>
    <property type="match status" value="1"/>
</dbReference>
<reference evidence="8 9" key="1">
    <citation type="journal article" date="2016" name="Nat. Commun.">
        <title>Thousands of microbial genomes shed light on interconnected biogeochemical processes in an aquifer system.</title>
        <authorList>
            <person name="Anantharaman K."/>
            <person name="Brown C.T."/>
            <person name="Hug L.A."/>
            <person name="Sharon I."/>
            <person name="Castelle C.J."/>
            <person name="Probst A.J."/>
            <person name="Thomas B.C."/>
            <person name="Singh A."/>
            <person name="Wilkins M.J."/>
            <person name="Karaoz U."/>
            <person name="Brodie E.L."/>
            <person name="Williams K.H."/>
            <person name="Hubbard S.S."/>
            <person name="Banfield J.F."/>
        </authorList>
    </citation>
    <scope>NUCLEOTIDE SEQUENCE [LARGE SCALE GENOMIC DNA]</scope>
</reference>
<evidence type="ECO:0000256" key="5">
    <source>
        <dbReference type="ARBA" id="ARBA00022692"/>
    </source>
</evidence>
<dbReference type="InterPro" id="IPR003423">
    <property type="entry name" value="OMP_efflux"/>
</dbReference>
<evidence type="ECO:0000256" key="3">
    <source>
        <dbReference type="ARBA" id="ARBA00022448"/>
    </source>
</evidence>
<comment type="similarity">
    <text evidence="2">Belongs to the outer membrane factor (OMF) (TC 1.B.17) family.</text>
</comment>
<evidence type="ECO:0000256" key="4">
    <source>
        <dbReference type="ARBA" id="ARBA00022452"/>
    </source>
</evidence>
<dbReference type="GO" id="GO:0015288">
    <property type="term" value="F:porin activity"/>
    <property type="evidence" value="ECO:0007669"/>
    <property type="project" value="TreeGrafter"/>
</dbReference>
<name>A0A1F5YH61_9BACT</name>
<comment type="subcellular location">
    <subcellularLocation>
        <location evidence="1">Cell outer membrane</location>
    </subcellularLocation>
</comment>
<gene>
    <name evidence="8" type="ORF">A2Z86_07865</name>
</gene>
<evidence type="ECO:0000313" key="9">
    <source>
        <dbReference type="Proteomes" id="UP000176992"/>
    </source>
</evidence>
<dbReference type="PANTHER" id="PTHR30026:SF20">
    <property type="entry name" value="OUTER MEMBRANE PROTEIN TOLC"/>
    <property type="match status" value="1"/>
</dbReference>
<proteinExistence type="inferred from homology"/>
<dbReference type="GO" id="GO:0015562">
    <property type="term" value="F:efflux transmembrane transporter activity"/>
    <property type="evidence" value="ECO:0007669"/>
    <property type="project" value="InterPro"/>
</dbReference>
<protein>
    <recommendedName>
        <fullName evidence="10">Transporter</fullName>
    </recommendedName>
</protein>
<keyword evidence="7" id="KW-0998">Cell outer membrane</keyword>
<evidence type="ECO:0000256" key="7">
    <source>
        <dbReference type="ARBA" id="ARBA00023237"/>
    </source>
</evidence>
<keyword evidence="4" id="KW-1134">Transmembrane beta strand</keyword>
<evidence type="ECO:0008006" key="10">
    <source>
        <dbReference type="Google" id="ProtNLM"/>
    </source>
</evidence>
<evidence type="ECO:0000256" key="6">
    <source>
        <dbReference type="ARBA" id="ARBA00023136"/>
    </source>
</evidence>
<dbReference type="EMBL" id="MFIV01000019">
    <property type="protein sequence ID" value="OGF99517.1"/>
    <property type="molecule type" value="Genomic_DNA"/>
</dbReference>
<dbReference type="Proteomes" id="UP000176992">
    <property type="component" value="Unassembled WGS sequence"/>
</dbReference>
<keyword evidence="5" id="KW-0812">Transmembrane</keyword>
<dbReference type="Gene3D" id="1.20.1600.10">
    <property type="entry name" value="Outer membrane efflux proteins (OEP)"/>
    <property type="match status" value="1"/>
</dbReference>
<sequence length="508" mass="59293">MLRFIHALTRAKLTVCLGFLVVAVQPRAESPLYAQEVIKLTLDSAVDIAMGRSYRIKQLELGIESTHYWLKSRQASLKSKISMNLSAPEIKSISETKWNSTIEKDEIVHSNTRLWQVDLSLSQPVILFGYPTNGYLSLNNKMYKYLQQNGDKEIDFYNRLFLKFQQPFLLPNNLKNNIEDAELDLERSELDYITDRVNLIDDIADDYYDLFDVQYKSDIYRRQRENLEKAVEVAQSIVAANPDRGIESAQVQVELTNAREQMLKTHAEIRQESARIKQRLQLTPEDSVYLVPEVKITPIAIDVEKAVEYGYAMRPVLRKLAIDRRKNEIDLNNSTGWDAFHVNLEMTYGLERQDDRFAQIWDDYDGSYSVSLNAYVPIWDWGRSKARTDGYRVTLKRTELYIEERRSQIRSDIINAAANLDDYQQRALNMQKSLELVQQISDVGMKQYQEGTISLHDLLQMINRQKETELNFLQVYLGYRRSLLSLMIETYYDFESRISLIDKFRSTS</sequence>
<evidence type="ECO:0000313" key="8">
    <source>
        <dbReference type="EMBL" id="OGF99517.1"/>
    </source>
</evidence>
<evidence type="ECO:0000256" key="2">
    <source>
        <dbReference type="ARBA" id="ARBA00007613"/>
    </source>
</evidence>
<dbReference type="GO" id="GO:1990281">
    <property type="term" value="C:efflux pump complex"/>
    <property type="evidence" value="ECO:0007669"/>
    <property type="project" value="TreeGrafter"/>
</dbReference>
<dbReference type="SUPFAM" id="SSF56954">
    <property type="entry name" value="Outer membrane efflux proteins (OEP)"/>
    <property type="match status" value="1"/>
</dbReference>
<dbReference type="GO" id="GO:0009279">
    <property type="term" value="C:cell outer membrane"/>
    <property type="evidence" value="ECO:0007669"/>
    <property type="project" value="UniProtKB-SubCell"/>
</dbReference>
<dbReference type="AlphaFoldDB" id="A0A1F5YH61"/>
<dbReference type="InterPro" id="IPR051906">
    <property type="entry name" value="TolC-like"/>
</dbReference>
<accession>A0A1F5YH61</accession>
<keyword evidence="6" id="KW-0472">Membrane</keyword>
<evidence type="ECO:0000256" key="1">
    <source>
        <dbReference type="ARBA" id="ARBA00004442"/>
    </source>
</evidence>
<keyword evidence="3" id="KW-0813">Transport</keyword>
<comment type="caution">
    <text evidence="8">The sequence shown here is derived from an EMBL/GenBank/DDBJ whole genome shotgun (WGS) entry which is preliminary data.</text>
</comment>